<dbReference type="PROSITE" id="PS50110">
    <property type="entry name" value="RESPONSE_REGULATORY"/>
    <property type="match status" value="1"/>
</dbReference>
<feature type="modified residue" description="4-aspartylphosphate" evidence="6">
    <location>
        <position position="58"/>
    </location>
</feature>
<dbReference type="InterPro" id="IPR018062">
    <property type="entry name" value="HTH_AraC-typ_CS"/>
</dbReference>
<evidence type="ECO:0000256" key="3">
    <source>
        <dbReference type="ARBA" id="ARBA00023015"/>
    </source>
</evidence>
<dbReference type="SMART" id="SM00342">
    <property type="entry name" value="HTH_ARAC"/>
    <property type="match status" value="1"/>
</dbReference>
<evidence type="ECO:0000259" key="9">
    <source>
        <dbReference type="PROSITE" id="PS50110"/>
    </source>
</evidence>
<dbReference type="InterPro" id="IPR001789">
    <property type="entry name" value="Sig_transdc_resp-reg_receiver"/>
</dbReference>
<evidence type="ECO:0000256" key="1">
    <source>
        <dbReference type="ARBA" id="ARBA00022553"/>
    </source>
</evidence>
<dbReference type="OrthoDB" id="8874570at2"/>
<dbReference type="PROSITE" id="PS00041">
    <property type="entry name" value="HTH_ARAC_FAMILY_1"/>
    <property type="match status" value="1"/>
</dbReference>
<dbReference type="Gene3D" id="1.10.10.60">
    <property type="entry name" value="Homeodomain-like"/>
    <property type="match status" value="2"/>
</dbReference>
<evidence type="ECO:0000256" key="6">
    <source>
        <dbReference type="PROSITE-ProRule" id="PRU00169"/>
    </source>
</evidence>
<dbReference type="InterPro" id="IPR020449">
    <property type="entry name" value="Tscrpt_reg_AraC-type_HTH"/>
</dbReference>
<keyword evidence="4 10" id="KW-0238">DNA-binding</keyword>
<feature type="domain" description="HTH araC/xylS-type" evidence="8">
    <location>
        <begin position="152"/>
        <end position="250"/>
    </location>
</feature>
<keyword evidence="11" id="KW-1185">Reference proteome</keyword>
<dbReference type="GO" id="GO:0000156">
    <property type="term" value="F:phosphorelay response regulator activity"/>
    <property type="evidence" value="ECO:0007669"/>
    <property type="project" value="TreeGrafter"/>
</dbReference>
<dbReference type="PANTHER" id="PTHR48111">
    <property type="entry name" value="REGULATOR OF RPOS"/>
    <property type="match status" value="1"/>
</dbReference>
<dbReference type="PRINTS" id="PR00032">
    <property type="entry name" value="HTHARAC"/>
</dbReference>
<keyword evidence="2" id="KW-0902">Two-component regulatory system</keyword>
<evidence type="ECO:0000256" key="4">
    <source>
        <dbReference type="ARBA" id="ARBA00023125"/>
    </source>
</evidence>
<keyword evidence="1 6" id="KW-0597">Phosphoprotein</keyword>
<evidence type="ECO:0000313" key="10">
    <source>
        <dbReference type="EMBL" id="TWI67303.1"/>
    </source>
</evidence>
<dbReference type="InterPro" id="IPR039420">
    <property type="entry name" value="WalR-like"/>
</dbReference>
<dbReference type="GO" id="GO:0003700">
    <property type="term" value="F:DNA-binding transcription factor activity"/>
    <property type="evidence" value="ECO:0007669"/>
    <property type="project" value="InterPro"/>
</dbReference>
<dbReference type="InterPro" id="IPR018060">
    <property type="entry name" value="HTH_AraC"/>
</dbReference>
<dbReference type="RefSeq" id="WP_145648114.1">
    <property type="nucleotide sequence ID" value="NZ_VLLB01000002.1"/>
</dbReference>
<dbReference type="EMBL" id="VLLB01000002">
    <property type="protein sequence ID" value="TWI67303.1"/>
    <property type="molecule type" value="Genomic_DNA"/>
</dbReference>
<dbReference type="InterPro" id="IPR011006">
    <property type="entry name" value="CheY-like_superfamily"/>
</dbReference>
<dbReference type="SUPFAM" id="SSF46689">
    <property type="entry name" value="Homeodomain-like"/>
    <property type="match status" value="1"/>
</dbReference>
<dbReference type="GO" id="GO:0000976">
    <property type="term" value="F:transcription cis-regulatory region binding"/>
    <property type="evidence" value="ECO:0007669"/>
    <property type="project" value="TreeGrafter"/>
</dbReference>
<evidence type="ECO:0000256" key="2">
    <source>
        <dbReference type="ARBA" id="ARBA00023012"/>
    </source>
</evidence>
<evidence type="ECO:0000256" key="5">
    <source>
        <dbReference type="ARBA" id="ARBA00023163"/>
    </source>
</evidence>
<dbReference type="GO" id="GO:0005829">
    <property type="term" value="C:cytosol"/>
    <property type="evidence" value="ECO:0007669"/>
    <property type="project" value="TreeGrafter"/>
</dbReference>
<evidence type="ECO:0000259" key="8">
    <source>
        <dbReference type="PROSITE" id="PS01124"/>
    </source>
</evidence>
<dbReference type="GO" id="GO:0032993">
    <property type="term" value="C:protein-DNA complex"/>
    <property type="evidence" value="ECO:0007669"/>
    <property type="project" value="TreeGrafter"/>
</dbReference>
<dbReference type="Pfam" id="PF12833">
    <property type="entry name" value="HTH_18"/>
    <property type="match status" value="1"/>
</dbReference>
<feature type="region of interest" description="Disordered" evidence="7">
    <location>
        <begin position="235"/>
        <end position="264"/>
    </location>
</feature>
<gene>
    <name evidence="10" type="ORF">IP91_01416</name>
</gene>
<feature type="domain" description="Response regulatory" evidence="9">
    <location>
        <begin position="9"/>
        <end position="125"/>
    </location>
</feature>
<dbReference type="AlphaFoldDB" id="A0A562REF5"/>
<sequence length="264" mass="28465">MTSASTPPTILVVDDARFEQRMLVDLLTDHGYEVDVASTGTQGYELALATRPDLILMDVRMPDLDGIACCRLLKANAATQAIPVIFLSSADTPAERVTGLSAGGVDYVGKPFTGEELVARIRIHLALGRPRAAAEVAPAEPGRTDPDLVLVTAAQRVIADNLAQLPGLTEIARRVGTYRERLNGLFRQQLGVSVFEYVRELRISRAVALLKETAMEVRDIAELVGFSSPGNFSTAFRDRMGTTPSAYRDTLRRGAGPDADQPGT</sequence>
<keyword evidence="5" id="KW-0804">Transcription</keyword>
<comment type="caution">
    <text evidence="10">The sequence shown here is derived from an EMBL/GenBank/DDBJ whole genome shotgun (WGS) entry which is preliminary data.</text>
</comment>
<dbReference type="PANTHER" id="PTHR48111:SF1">
    <property type="entry name" value="TWO-COMPONENT RESPONSE REGULATOR ORR33"/>
    <property type="match status" value="1"/>
</dbReference>
<protein>
    <submittedName>
        <fullName evidence="10">DNA-binding response OmpR family regulator</fullName>
    </submittedName>
</protein>
<keyword evidence="3" id="KW-0805">Transcription regulation</keyword>
<dbReference type="Pfam" id="PF00072">
    <property type="entry name" value="Response_reg"/>
    <property type="match status" value="1"/>
</dbReference>
<reference evidence="10 11" key="1">
    <citation type="journal article" date="2015" name="Stand. Genomic Sci.">
        <title>Genomic Encyclopedia of Bacterial and Archaeal Type Strains, Phase III: the genomes of soil and plant-associated and newly described type strains.</title>
        <authorList>
            <person name="Whitman W.B."/>
            <person name="Woyke T."/>
            <person name="Klenk H.P."/>
            <person name="Zhou Y."/>
            <person name="Lilburn T.G."/>
            <person name="Beck B.J."/>
            <person name="De Vos P."/>
            <person name="Vandamme P."/>
            <person name="Eisen J.A."/>
            <person name="Garrity G."/>
            <person name="Hugenholtz P."/>
            <person name="Kyrpides N.C."/>
        </authorList>
    </citation>
    <scope>NUCLEOTIDE SEQUENCE [LARGE SCALE GENOMIC DNA]</scope>
    <source>
        <strain evidence="10 11">CGMCC 1.10822</strain>
    </source>
</reference>
<name>A0A562REF5_9BURK</name>
<dbReference type="Proteomes" id="UP000318431">
    <property type="component" value="Unassembled WGS sequence"/>
</dbReference>
<accession>A0A562REF5</accession>
<dbReference type="InterPro" id="IPR009057">
    <property type="entry name" value="Homeodomain-like_sf"/>
</dbReference>
<dbReference type="Gene3D" id="3.40.50.2300">
    <property type="match status" value="1"/>
</dbReference>
<organism evidence="10 11">
    <name type="scientific">Pseudoduganella lurida</name>
    <dbReference type="NCBI Taxonomy" id="1036180"/>
    <lineage>
        <taxon>Bacteria</taxon>
        <taxon>Pseudomonadati</taxon>
        <taxon>Pseudomonadota</taxon>
        <taxon>Betaproteobacteria</taxon>
        <taxon>Burkholderiales</taxon>
        <taxon>Oxalobacteraceae</taxon>
        <taxon>Telluria group</taxon>
        <taxon>Pseudoduganella</taxon>
    </lineage>
</organism>
<dbReference type="SMART" id="SM00448">
    <property type="entry name" value="REC"/>
    <property type="match status" value="1"/>
</dbReference>
<proteinExistence type="predicted"/>
<evidence type="ECO:0000313" key="11">
    <source>
        <dbReference type="Proteomes" id="UP000318431"/>
    </source>
</evidence>
<dbReference type="SUPFAM" id="SSF52172">
    <property type="entry name" value="CheY-like"/>
    <property type="match status" value="1"/>
</dbReference>
<evidence type="ECO:0000256" key="7">
    <source>
        <dbReference type="SAM" id="MobiDB-lite"/>
    </source>
</evidence>
<dbReference type="PROSITE" id="PS01124">
    <property type="entry name" value="HTH_ARAC_FAMILY_2"/>
    <property type="match status" value="1"/>
</dbReference>